<dbReference type="SMART" id="SM00336">
    <property type="entry name" value="BBOX"/>
    <property type="match status" value="2"/>
</dbReference>
<dbReference type="PANTHER" id="PTHR15225">
    <property type="entry name" value="INTERFERON-INDUCED PROTEIN 35/NMI N-MYC/STAT INTERACTING PROTEIN"/>
    <property type="match status" value="1"/>
</dbReference>
<dbReference type="CDD" id="cd00590">
    <property type="entry name" value="RRM_SF"/>
    <property type="match status" value="1"/>
</dbReference>
<dbReference type="CDD" id="cd12547">
    <property type="entry name" value="RRM1_2_PAR10"/>
    <property type="match status" value="3"/>
</dbReference>
<dbReference type="AlphaFoldDB" id="A0A8B8F2V2"/>
<name>A0A8B8F2V2_CRAVI</name>
<reference evidence="4" key="1">
    <citation type="submission" date="2025-08" db="UniProtKB">
        <authorList>
            <consortium name="RefSeq"/>
        </authorList>
    </citation>
    <scope>IDENTIFICATION</scope>
    <source>
        <tissue evidence="4">Whole sample</tissue>
    </source>
</reference>
<organism evidence="3 4">
    <name type="scientific">Crassostrea virginica</name>
    <name type="common">Eastern oyster</name>
    <dbReference type="NCBI Taxonomy" id="6565"/>
    <lineage>
        <taxon>Eukaryota</taxon>
        <taxon>Metazoa</taxon>
        <taxon>Spiralia</taxon>
        <taxon>Lophotrochozoa</taxon>
        <taxon>Mollusca</taxon>
        <taxon>Bivalvia</taxon>
        <taxon>Autobranchia</taxon>
        <taxon>Pteriomorphia</taxon>
        <taxon>Ostreida</taxon>
        <taxon>Ostreoidea</taxon>
        <taxon>Ostreidae</taxon>
        <taxon>Crassostrea</taxon>
    </lineage>
</organism>
<dbReference type="GO" id="GO:0003723">
    <property type="term" value="F:RNA binding"/>
    <property type="evidence" value="ECO:0007669"/>
    <property type="project" value="InterPro"/>
</dbReference>
<dbReference type="OrthoDB" id="6161426at2759"/>
<dbReference type="PROSITE" id="PS50119">
    <property type="entry name" value="ZF_BBOX"/>
    <property type="match status" value="2"/>
</dbReference>
<dbReference type="KEGG" id="cvn:111138466"/>
<evidence type="ECO:0000313" key="4">
    <source>
        <dbReference type="RefSeq" id="XP_022346153.1"/>
    </source>
</evidence>
<gene>
    <name evidence="4" type="primary">LOC111138466</name>
</gene>
<keyword evidence="1" id="KW-0479">Metal-binding</keyword>
<dbReference type="GO" id="GO:0008270">
    <property type="term" value="F:zinc ion binding"/>
    <property type="evidence" value="ECO:0007669"/>
    <property type="project" value="UniProtKB-KW"/>
</dbReference>
<dbReference type="GeneID" id="111138466"/>
<dbReference type="RefSeq" id="XP_022346153.1">
    <property type="nucleotide sequence ID" value="XM_022490445.1"/>
</dbReference>
<sequence>MSTVEGLAEAFPGIAMIKVTNIPPNTSEVALEFFFENRRRSGGGDIKKLKYDPDTKSAVITFEDPEAVKRVMGKLPLFFNEVQIGVEKLQQVVEAGMEDSQEDSEMILEVQEAKQRENAATSMIKVTNIPPNTTQELLEFFFGNRRRSGGGPIEELEYDPDTKSAVITFVDPEAVKRVMGKLPLFYYGVHIGVEKFQPDVQVGTEHSQEESEMILEVRGVSPSTSEDTVMMYFENTRRSGGGDVKTMIKVEDGVFHIIFEEEQVVDMVIRKKQHKIDGKAIEVRRFVPPPPPNPKPTYSNKVFIKNISEKTTKHELIDFLEAKTCILPVSIEYGKLKRTALVTFGEDVDFKKLHLACKENSLDKFYLEVARVPITNCVIVKNVSENTSQDFLEFYFNNELRSGVTGVLDIKKCDGYCLVYFEDPEAVDTVCSRTHKFLGRVLDVKEYHDCVVLDKSDEEGPFQPPDPVETSEINAFQHYVDCETCGRYSDFYCNACHQRMCDNCREDHLRNPDNISHKVTKYRERKMRFLSNPCKLHPTNKMVLCCKKCQKAICAICTTKEHEGHGFLDIEEVCTEKFRARFEDIRNIRDNVLPQSRVNLAESQRITKKTKDNIGDMKRIMMEKATRLKELVDTILTESLQELQAYEVPAVSGAENQEEKMVGYVSRMENVLEQYKTSISSENSEKFLSDMKKTPTVILDPIPALATANLSPFTFSEGELRKADIRKQFGSLQKSTEREKS</sequence>
<protein>
    <submittedName>
        <fullName evidence="4">Uncharacterized protein LOC111138466 isoform X1</fullName>
    </submittedName>
</protein>
<feature type="domain" description="B box-type" evidence="2">
    <location>
        <begin position="477"/>
        <end position="522"/>
    </location>
</feature>
<dbReference type="Pfam" id="PF00643">
    <property type="entry name" value="zf-B_box"/>
    <property type="match status" value="1"/>
</dbReference>
<keyword evidence="3" id="KW-1185">Reference proteome</keyword>
<evidence type="ECO:0000259" key="2">
    <source>
        <dbReference type="PROSITE" id="PS50119"/>
    </source>
</evidence>
<dbReference type="Pfam" id="PF23085">
    <property type="entry name" value="RRM_PARP14_3"/>
    <property type="match status" value="4"/>
</dbReference>
<keyword evidence="1" id="KW-0863">Zinc-finger</keyword>
<dbReference type="SMART" id="SM00360">
    <property type="entry name" value="RRM"/>
    <property type="match status" value="5"/>
</dbReference>
<accession>A0A8B8F2V2</accession>
<feature type="domain" description="B box-type" evidence="2">
    <location>
        <begin position="534"/>
        <end position="570"/>
    </location>
</feature>
<proteinExistence type="predicted"/>
<dbReference type="Gene3D" id="3.30.160.60">
    <property type="entry name" value="Classic Zinc Finger"/>
    <property type="match status" value="1"/>
</dbReference>
<dbReference type="SUPFAM" id="SSF57845">
    <property type="entry name" value="B-box zinc-binding domain"/>
    <property type="match status" value="1"/>
</dbReference>
<keyword evidence="1" id="KW-0862">Zinc</keyword>
<dbReference type="InterPro" id="IPR034464">
    <property type="entry name" value="PAR10_RRM1_2"/>
</dbReference>
<evidence type="ECO:0000313" key="3">
    <source>
        <dbReference type="Proteomes" id="UP000694844"/>
    </source>
</evidence>
<dbReference type="Gene3D" id="3.30.70.330">
    <property type="match status" value="4"/>
</dbReference>
<dbReference type="InterPro" id="IPR000504">
    <property type="entry name" value="RRM_dom"/>
</dbReference>
<dbReference type="SUPFAM" id="SSF54928">
    <property type="entry name" value="RNA-binding domain, RBD"/>
    <property type="match status" value="4"/>
</dbReference>
<dbReference type="InterPro" id="IPR012677">
    <property type="entry name" value="Nucleotide-bd_a/b_plait_sf"/>
</dbReference>
<dbReference type="InterPro" id="IPR000315">
    <property type="entry name" value="Znf_B-box"/>
</dbReference>
<dbReference type="InterPro" id="IPR035979">
    <property type="entry name" value="RBD_domain_sf"/>
</dbReference>
<dbReference type="Proteomes" id="UP000694844">
    <property type="component" value="Chromosome 5"/>
</dbReference>
<evidence type="ECO:0000256" key="1">
    <source>
        <dbReference type="PROSITE-ProRule" id="PRU00024"/>
    </source>
</evidence>